<keyword evidence="4" id="KW-0808">Transferase</keyword>
<evidence type="ECO:0000313" key="7">
    <source>
        <dbReference type="EMBL" id="MET4632172.1"/>
    </source>
</evidence>
<accession>A0ABV2QT20</accession>
<organism evidence="7 8">
    <name type="scientific">Kaistia defluvii</name>
    <dbReference type="NCBI Taxonomy" id="410841"/>
    <lineage>
        <taxon>Bacteria</taxon>
        <taxon>Pseudomonadati</taxon>
        <taxon>Pseudomonadota</taxon>
        <taxon>Alphaproteobacteria</taxon>
        <taxon>Hyphomicrobiales</taxon>
        <taxon>Kaistiaceae</taxon>
        <taxon>Kaistia</taxon>
    </lineage>
</organism>
<dbReference type="PANTHER" id="PTHR43646">
    <property type="entry name" value="GLYCOSYLTRANSFERASE"/>
    <property type="match status" value="1"/>
</dbReference>
<comment type="subcellular location">
    <subcellularLocation>
        <location evidence="1">Cell membrane</location>
    </subcellularLocation>
</comment>
<dbReference type="Gene3D" id="3.90.550.10">
    <property type="entry name" value="Spore Coat Polysaccharide Biosynthesis Protein SpsA, Chain A"/>
    <property type="match status" value="1"/>
</dbReference>
<reference evidence="7 8" key="1">
    <citation type="submission" date="2024-06" db="EMBL/GenBank/DDBJ databases">
        <title>Sorghum-associated microbial communities from plants grown in Nebraska, USA.</title>
        <authorList>
            <person name="Schachtman D."/>
        </authorList>
    </citation>
    <scope>NUCLEOTIDE SEQUENCE [LARGE SCALE GENOMIC DNA]</scope>
    <source>
        <strain evidence="7 8">3207</strain>
    </source>
</reference>
<evidence type="ECO:0000256" key="4">
    <source>
        <dbReference type="ARBA" id="ARBA00022679"/>
    </source>
</evidence>
<evidence type="ECO:0000256" key="1">
    <source>
        <dbReference type="ARBA" id="ARBA00004236"/>
    </source>
</evidence>
<keyword evidence="8" id="KW-1185">Reference proteome</keyword>
<dbReference type="InterPro" id="IPR001173">
    <property type="entry name" value="Glyco_trans_2-like"/>
</dbReference>
<evidence type="ECO:0000256" key="5">
    <source>
        <dbReference type="ARBA" id="ARBA00023136"/>
    </source>
</evidence>
<protein>
    <submittedName>
        <fullName evidence="7">Glycosyltransferase involved in cell wall biosynthesis</fullName>
    </submittedName>
</protein>
<name>A0ABV2QT20_9HYPH</name>
<feature type="domain" description="Glycosyltransferase 2-like" evidence="6">
    <location>
        <begin position="4"/>
        <end position="118"/>
    </location>
</feature>
<keyword evidence="2" id="KW-1003">Cell membrane</keyword>
<gene>
    <name evidence="7" type="ORF">ABIE08_000085</name>
</gene>
<evidence type="ECO:0000313" key="8">
    <source>
        <dbReference type="Proteomes" id="UP001549321"/>
    </source>
</evidence>
<sequence>MMISVILSTHNDEMALAHALAALVPAAADGMVREVIVVDARSTDDTLAVADAAGCKILPGTGDRGADLAAGAAKARSDWLLFLSPDVMLEPGWQREARDFIDRLAMSGAGANRAASFRHANAGFGWRARLSEIRASVRSRLFASPSRMEGLLVSASLYRTVGGHRARPGNVDGDLARRIGRARLSFLRSRAVSRAAVA</sequence>
<evidence type="ECO:0000256" key="3">
    <source>
        <dbReference type="ARBA" id="ARBA00022676"/>
    </source>
</evidence>
<dbReference type="Proteomes" id="UP001549321">
    <property type="component" value="Unassembled WGS sequence"/>
</dbReference>
<evidence type="ECO:0000256" key="2">
    <source>
        <dbReference type="ARBA" id="ARBA00022475"/>
    </source>
</evidence>
<dbReference type="PANTHER" id="PTHR43646:SF2">
    <property type="entry name" value="GLYCOSYLTRANSFERASE 2-LIKE DOMAIN-CONTAINING PROTEIN"/>
    <property type="match status" value="1"/>
</dbReference>
<dbReference type="SUPFAM" id="SSF53448">
    <property type="entry name" value="Nucleotide-diphospho-sugar transferases"/>
    <property type="match status" value="1"/>
</dbReference>
<comment type="caution">
    <text evidence="7">The sequence shown here is derived from an EMBL/GenBank/DDBJ whole genome shotgun (WGS) entry which is preliminary data.</text>
</comment>
<proteinExistence type="predicted"/>
<keyword evidence="3" id="KW-0328">Glycosyltransferase</keyword>
<dbReference type="Pfam" id="PF00535">
    <property type="entry name" value="Glycos_transf_2"/>
    <property type="match status" value="1"/>
</dbReference>
<dbReference type="EMBL" id="JBEPSM010000001">
    <property type="protein sequence ID" value="MET4632172.1"/>
    <property type="molecule type" value="Genomic_DNA"/>
</dbReference>
<dbReference type="InterPro" id="IPR029044">
    <property type="entry name" value="Nucleotide-diphossugar_trans"/>
</dbReference>
<evidence type="ECO:0000259" key="6">
    <source>
        <dbReference type="Pfam" id="PF00535"/>
    </source>
</evidence>
<keyword evidence="5" id="KW-0472">Membrane</keyword>